<evidence type="ECO:0000256" key="1">
    <source>
        <dbReference type="SAM" id="Phobius"/>
    </source>
</evidence>
<dbReference type="EMBL" id="CP003345">
    <property type="protein sequence ID" value="AFM06150.1"/>
    <property type="molecule type" value="Genomic_DNA"/>
</dbReference>
<keyword evidence="3" id="KW-1185">Reference proteome</keyword>
<dbReference type="HOGENOM" id="CLU_1692904_0_0_10"/>
<evidence type="ECO:0000313" key="3">
    <source>
        <dbReference type="Proteomes" id="UP000006054"/>
    </source>
</evidence>
<reference evidence="3" key="1">
    <citation type="submission" date="2012-06" db="EMBL/GenBank/DDBJ databases">
        <title>The complete genome of Flexibacter litoralis DSM 6794.</title>
        <authorList>
            <person name="Lucas S."/>
            <person name="Copeland A."/>
            <person name="Lapidus A."/>
            <person name="Glavina del Rio T."/>
            <person name="Dalin E."/>
            <person name="Tice H."/>
            <person name="Bruce D."/>
            <person name="Goodwin L."/>
            <person name="Pitluck S."/>
            <person name="Peters L."/>
            <person name="Ovchinnikova G."/>
            <person name="Lu M."/>
            <person name="Kyrpides N."/>
            <person name="Mavromatis K."/>
            <person name="Ivanova N."/>
            <person name="Brettin T."/>
            <person name="Detter J.C."/>
            <person name="Han C."/>
            <person name="Larimer F."/>
            <person name="Land M."/>
            <person name="Hauser L."/>
            <person name="Markowitz V."/>
            <person name="Cheng J.-F."/>
            <person name="Hugenholtz P."/>
            <person name="Woyke T."/>
            <person name="Wu D."/>
            <person name="Spring S."/>
            <person name="Lang E."/>
            <person name="Kopitz M."/>
            <person name="Brambilla E."/>
            <person name="Klenk H.-P."/>
            <person name="Eisen J.A."/>
        </authorList>
    </citation>
    <scope>NUCLEOTIDE SEQUENCE [LARGE SCALE GENOMIC DNA]</scope>
    <source>
        <strain evidence="3">ATCC 23117 / DSM 6794 / NBRC 15988 / NCIMB 1366 / Sio-4</strain>
    </source>
</reference>
<feature type="transmembrane region" description="Helical" evidence="1">
    <location>
        <begin position="39"/>
        <end position="59"/>
    </location>
</feature>
<keyword evidence="1" id="KW-0472">Membrane</keyword>
<dbReference type="Proteomes" id="UP000006054">
    <property type="component" value="Chromosome"/>
</dbReference>
<proteinExistence type="predicted"/>
<dbReference type="KEGG" id="fli:Fleli_3845"/>
<protein>
    <submittedName>
        <fullName evidence="2">Uncharacterized protein</fullName>
    </submittedName>
</protein>
<name>I4AQB5_BERLS</name>
<keyword evidence="1" id="KW-1133">Transmembrane helix</keyword>
<accession>I4AQB5</accession>
<feature type="transmembrane region" description="Helical" evidence="1">
    <location>
        <begin position="14"/>
        <end position="32"/>
    </location>
</feature>
<sequence>MKTKLLNYATINKYPLFCFIAGVASVGVGMHQNLMKKEIVLMAAVFGSLMLLTIAGIYFTRYVVVKNIIEKLAEKQIQVHVVDANLLSFSYQEDFYKMNLYSSRGTTFGFFYKNEKLIANKAITKENLLKMVSLLDADKPLSSKKYKVKIKSKWL</sequence>
<dbReference type="RefSeq" id="WP_014799573.1">
    <property type="nucleotide sequence ID" value="NC_018018.1"/>
</dbReference>
<dbReference type="AlphaFoldDB" id="I4AQB5"/>
<evidence type="ECO:0000313" key="2">
    <source>
        <dbReference type="EMBL" id="AFM06150.1"/>
    </source>
</evidence>
<keyword evidence="1" id="KW-0812">Transmembrane</keyword>
<gene>
    <name evidence="2" type="ordered locus">Fleli_3845</name>
</gene>
<organism evidence="2 3">
    <name type="scientific">Bernardetia litoralis (strain ATCC 23117 / DSM 6794 / NBRC 15988 / NCIMB 1366 / Fx l1 / Sio-4)</name>
    <name type="common">Flexibacter litoralis</name>
    <dbReference type="NCBI Taxonomy" id="880071"/>
    <lineage>
        <taxon>Bacteria</taxon>
        <taxon>Pseudomonadati</taxon>
        <taxon>Bacteroidota</taxon>
        <taxon>Cytophagia</taxon>
        <taxon>Cytophagales</taxon>
        <taxon>Bernardetiaceae</taxon>
        <taxon>Bernardetia</taxon>
    </lineage>
</organism>